<evidence type="ECO:0000313" key="2">
    <source>
        <dbReference type="WBParaSite" id="SVE_0830800.1"/>
    </source>
</evidence>
<accession>A0A0K0FHE5</accession>
<organism evidence="1 2">
    <name type="scientific">Strongyloides venezuelensis</name>
    <name type="common">Threadworm</name>
    <dbReference type="NCBI Taxonomy" id="75913"/>
    <lineage>
        <taxon>Eukaryota</taxon>
        <taxon>Metazoa</taxon>
        <taxon>Ecdysozoa</taxon>
        <taxon>Nematoda</taxon>
        <taxon>Chromadorea</taxon>
        <taxon>Rhabditida</taxon>
        <taxon>Tylenchina</taxon>
        <taxon>Panagrolaimomorpha</taxon>
        <taxon>Strongyloidoidea</taxon>
        <taxon>Strongyloididae</taxon>
        <taxon>Strongyloides</taxon>
    </lineage>
</organism>
<protein>
    <submittedName>
        <fullName evidence="2">Uncharacterized protein</fullName>
    </submittedName>
</protein>
<reference evidence="1" key="1">
    <citation type="submission" date="2014-07" db="EMBL/GenBank/DDBJ databases">
        <authorList>
            <person name="Martin A.A"/>
            <person name="De Silva N."/>
        </authorList>
    </citation>
    <scope>NUCLEOTIDE SEQUENCE</scope>
</reference>
<reference evidence="2" key="2">
    <citation type="submission" date="2015-08" db="UniProtKB">
        <authorList>
            <consortium name="WormBaseParasite"/>
        </authorList>
    </citation>
    <scope>IDENTIFICATION</scope>
</reference>
<keyword evidence="1" id="KW-1185">Reference proteome</keyword>
<dbReference type="Proteomes" id="UP000035680">
    <property type="component" value="Unassembled WGS sequence"/>
</dbReference>
<sequence length="72" mass="7814">MPPAGVEPATLGLLDPRSNRLSYGGLTGGVPDWPPICRKFETSLSNLRVSWGSSLNFGSTFIIKKKLNLIKL</sequence>
<dbReference type="WBParaSite" id="SVE_0830800.1">
    <property type="protein sequence ID" value="SVE_0830800.1"/>
    <property type="gene ID" value="SVE_0830800"/>
</dbReference>
<proteinExistence type="predicted"/>
<name>A0A0K0FHE5_STRVS</name>
<dbReference type="AlphaFoldDB" id="A0A0K0FHE5"/>
<evidence type="ECO:0000313" key="1">
    <source>
        <dbReference type="Proteomes" id="UP000035680"/>
    </source>
</evidence>